<dbReference type="EMBL" id="PQIB02000007">
    <property type="protein sequence ID" value="RLN08776.1"/>
    <property type="molecule type" value="Genomic_DNA"/>
</dbReference>
<accession>A0A3L6RSJ4</accession>
<dbReference type="AlphaFoldDB" id="A0A3L6RSJ4"/>
<name>A0A3L6RSJ4_PANMI</name>
<feature type="compositionally biased region" description="Basic and acidic residues" evidence="1">
    <location>
        <begin position="195"/>
        <end position="218"/>
    </location>
</feature>
<organism evidence="2 3">
    <name type="scientific">Panicum miliaceum</name>
    <name type="common">Proso millet</name>
    <name type="synonym">Broomcorn millet</name>
    <dbReference type="NCBI Taxonomy" id="4540"/>
    <lineage>
        <taxon>Eukaryota</taxon>
        <taxon>Viridiplantae</taxon>
        <taxon>Streptophyta</taxon>
        <taxon>Embryophyta</taxon>
        <taxon>Tracheophyta</taxon>
        <taxon>Spermatophyta</taxon>
        <taxon>Magnoliopsida</taxon>
        <taxon>Liliopsida</taxon>
        <taxon>Poales</taxon>
        <taxon>Poaceae</taxon>
        <taxon>PACMAD clade</taxon>
        <taxon>Panicoideae</taxon>
        <taxon>Panicodae</taxon>
        <taxon>Paniceae</taxon>
        <taxon>Panicinae</taxon>
        <taxon>Panicum</taxon>
        <taxon>Panicum sect. Panicum</taxon>
    </lineage>
</organism>
<evidence type="ECO:0000313" key="3">
    <source>
        <dbReference type="Proteomes" id="UP000275267"/>
    </source>
</evidence>
<proteinExistence type="predicted"/>
<protein>
    <submittedName>
        <fullName evidence="2">Uncharacterized protein</fullName>
    </submittedName>
</protein>
<comment type="caution">
    <text evidence="2">The sequence shown here is derived from an EMBL/GenBank/DDBJ whole genome shotgun (WGS) entry which is preliminary data.</text>
</comment>
<feature type="compositionally biased region" description="Low complexity" evidence="1">
    <location>
        <begin position="46"/>
        <end position="55"/>
    </location>
</feature>
<evidence type="ECO:0000256" key="1">
    <source>
        <dbReference type="SAM" id="MobiDB-lite"/>
    </source>
</evidence>
<feature type="region of interest" description="Disordered" evidence="1">
    <location>
        <begin position="157"/>
        <end position="218"/>
    </location>
</feature>
<keyword evidence="3" id="KW-1185">Reference proteome</keyword>
<evidence type="ECO:0000313" key="2">
    <source>
        <dbReference type="EMBL" id="RLN08776.1"/>
    </source>
</evidence>
<gene>
    <name evidence="2" type="ORF">C2845_PM11G02370</name>
</gene>
<reference evidence="3" key="1">
    <citation type="journal article" date="2019" name="Nat. Commun.">
        <title>The genome of broomcorn millet.</title>
        <authorList>
            <person name="Zou C."/>
            <person name="Miki D."/>
            <person name="Li D."/>
            <person name="Tang Q."/>
            <person name="Xiao L."/>
            <person name="Rajput S."/>
            <person name="Deng P."/>
            <person name="Jia W."/>
            <person name="Huang R."/>
            <person name="Zhang M."/>
            <person name="Sun Y."/>
            <person name="Hu J."/>
            <person name="Fu X."/>
            <person name="Schnable P.S."/>
            <person name="Li F."/>
            <person name="Zhang H."/>
            <person name="Feng B."/>
            <person name="Zhu X."/>
            <person name="Liu R."/>
            <person name="Schnable J.C."/>
            <person name="Zhu J.-K."/>
            <person name="Zhang H."/>
        </authorList>
    </citation>
    <scope>NUCLEOTIDE SEQUENCE [LARGE SCALE GENOMIC DNA]</scope>
</reference>
<feature type="region of interest" description="Disordered" evidence="1">
    <location>
        <begin position="23"/>
        <end position="64"/>
    </location>
</feature>
<sequence>MIEYRPRSAIFSGLSGKATGGLGASHLSAPTTISPRTLPPPPRLAPFPLAAATAQPPLPRPSSRPAVRRELRLLCLAPPLESHLHRCPRRIWSREERACLRRGPGARVGLCPRAGLRPRSRNRRREWAAVAAEAMASAAGPAAPSATRRFSSAAQLQGAAANSKGRGHASLQLGTSAPRLQGAATSSRGTGRRKRDGEMGEGERETGEGRGGEGEGCG</sequence>
<dbReference type="Proteomes" id="UP000275267">
    <property type="component" value="Unassembled WGS sequence"/>
</dbReference>